<dbReference type="Pfam" id="PF09550">
    <property type="entry name" value="Phage_TAC_6"/>
    <property type="match status" value="1"/>
</dbReference>
<dbReference type="NCBIfam" id="TIGR02216">
    <property type="entry name" value="phage_TIGR02216"/>
    <property type="match status" value="1"/>
</dbReference>
<name>A0A975WAC1_9RHOB</name>
<evidence type="ECO:0000313" key="2">
    <source>
        <dbReference type="Proteomes" id="UP000182932"/>
    </source>
</evidence>
<dbReference type="Proteomes" id="UP000182932">
    <property type="component" value="Unassembled WGS sequence"/>
</dbReference>
<sequence length="65" mass="6841">MSRINWPKLMAAGLRGLGLTPAAFWALTPAELMLMLGVGGGGGALTRDRLDQLIAAFPDDEKGTE</sequence>
<proteinExistence type="predicted"/>
<dbReference type="AlphaFoldDB" id="A0A975WAC1"/>
<protein>
    <recommendedName>
        <fullName evidence="3">Phage tail assembly chaperone</fullName>
    </recommendedName>
</protein>
<dbReference type="InterPro" id="IPR019056">
    <property type="entry name" value="Phage_TAC_6"/>
</dbReference>
<accession>A0A975WAC1</accession>
<dbReference type="EMBL" id="FNYY01000007">
    <property type="protein sequence ID" value="SEJ54432.1"/>
    <property type="molecule type" value="Genomic_DNA"/>
</dbReference>
<dbReference type="RefSeq" id="WP_048532098.1">
    <property type="nucleotide sequence ID" value="NZ_CBDCHJ010000006.1"/>
</dbReference>
<organism evidence="1 2">
    <name type="scientific">Marinovum algicola</name>
    <dbReference type="NCBI Taxonomy" id="42444"/>
    <lineage>
        <taxon>Bacteria</taxon>
        <taxon>Pseudomonadati</taxon>
        <taxon>Pseudomonadota</taxon>
        <taxon>Alphaproteobacteria</taxon>
        <taxon>Rhodobacterales</taxon>
        <taxon>Roseobacteraceae</taxon>
        <taxon>Marinovum</taxon>
    </lineage>
</organism>
<gene>
    <name evidence="1" type="ORF">SAMN04487940_10736</name>
</gene>
<reference evidence="1 2" key="1">
    <citation type="submission" date="2016-10" db="EMBL/GenBank/DDBJ databases">
        <authorList>
            <person name="Varghese N."/>
            <person name="Submissions S."/>
        </authorList>
    </citation>
    <scope>NUCLEOTIDE SEQUENCE [LARGE SCALE GENOMIC DNA]</scope>
    <source>
        <strain evidence="1 2">FF3</strain>
    </source>
</reference>
<keyword evidence="2" id="KW-1185">Reference proteome</keyword>
<comment type="caution">
    <text evidence="1">The sequence shown here is derived from an EMBL/GenBank/DDBJ whole genome shotgun (WGS) entry which is preliminary data.</text>
</comment>
<evidence type="ECO:0008006" key="3">
    <source>
        <dbReference type="Google" id="ProtNLM"/>
    </source>
</evidence>
<dbReference type="InterPro" id="IPR011739">
    <property type="entry name" value="GTA_rcc01693"/>
</dbReference>
<evidence type="ECO:0000313" key="1">
    <source>
        <dbReference type="EMBL" id="SEJ54432.1"/>
    </source>
</evidence>
<dbReference type="GeneID" id="80818518"/>